<proteinExistence type="predicted"/>
<name>A0A3D8WTJ4_PRIMG</name>
<protein>
    <submittedName>
        <fullName evidence="2">Uncharacterized protein</fullName>
    </submittedName>
</protein>
<accession>A0A3D8WTJ4</accession>
<dbReference type="Proteomes" id="UP000256519">
    <property type="component" value="Unassembled WGS sequence"/>
</dbReference>
<keyword evidence="1" id="KW-0472">Membrane</keyword>
<keyword evidence="1" id="KW-0812">Transmembrane</keyword>
<dbReference type="EMBL" id="PQWM01000071">
    <property type="protein sequence ID" value="RDZ06211.1"/>
    <property type="molecule type" value="Genomic_DNA"/>
</dbReference>
<evidence type="ECO:0000313" key="3">
    <source>
        <dbReference type="Proteomes" id="UP000256519"/>
    </source>
</evidence>
<evidence type="ECO:0000256" key="1">
    <source>
        <dbReference type="SAM" id="Phobius"/>
    </source>
</evidence>
<feature type="transmembrane region" description="Helical" evidence="1">
    <location>
        <begin position="95"/>
        <end position="114"/>
    </location>
</feature>
<reference evidence="2 3" key="1">
    <citation type="journal article" date="2018" name="Appl. Environ. Microbiol.">
        <title>Antimicrobial susceptibility testing and tentative epidemiological cut-off values of five Bacillus species relevant for use as animal feed additives or for plant protection.</title>
        <authorList>
            <person name="Agerso Y."/>
            <person name="Stuer-Lauridsen B."/>
            <person name="Bjerre K."/>
            <person name="Jensen M.G."/>
            <person name="Johansen E."/>
            <person name="Bennedsen M."/>
            <person name="Brockmann E."/>
            <person name="Nielsen B."/>
        </authorList>
    </citation>
    <scope>NUCLEOTIDE SEQUENCE [LARGE SCALE GENOMIC DNA]</scope>
    <source>
        <strain evidence="2 3">CHCC20162</strain>
    </source>
</reference>
<dbReference type="AlphaFoldDB" id="A0A3D8WTJ4"/>
<comment type="caution">
    <text evidence="2">The sequence shown here is derived from an EMBL/GenBank/DDBJ whole genome shotgun (WGS) entry which is preliminary data.</text>
</comment>
<evidence type="ECO:0000313" key="2">
    <source>
        <dbReference type="EMBL" id="RDZ06211.1"/>
    </source>
</evidence>
<feature type="transmembrane region" description="Helical" evidence="1">
    <location>
        <begin position="70"/>
        <end position="89"/>
    </location>
</feature>
<gene>
    <name evidence="2" type="ORF">C3744_29050</name>
</gene>
<feature type="transmembrane region" description="Helical" evidence="1">
    <location>
        <begin position="29"/>
        <end position="58"/>
    </location>
</feature>
<sequence length="128" mass="14317">MAVCGLIGSLLVLLLIRNRYVKPFTSLFILYYITSLIGQAFNSYVLFAVLILLIISAQTFLLRQKDRMKWWGPFVGIASLLGAIVMTLLHNNHGLAILAGICVTLLMLLDPKLITRLTNLSDSRVLNR</sequence>
<keyword evidence="1" id="KW-1133">Transmembrane helix</keyword>
<organism evidence="2 3">
    <name type="scientific">Priestia megaterium</name>
    <name type="common">Bacillus megaterium</name>
    <dbReference type="NCBI Taxonomy" id="1404"/>
    <lineage>
        <taxon>Bacteria</taxon>
        <taxon>Bacillati</taxon>
        <taxon>Bacillota</taxon>
        <taxon>Bacilli</taxon>
        <taxon>Bacillales</taxon>
        <taxon>Bacillaceae</taxon>
        <taxon>Priestia</taxon>
    </lineage>
</organism>